<gene>
    <name evidence="10" type="ORF">BGO89_04455</name>
</gene>
<evidence type="ECO:0000256" key="7">
    <source>
        <dbReference type="ARBA" id="ARBA00023136"/>
    </source>
</evidence>
<feature type="transmembrane region" description="Helical" evidence="8">
    <location>
        <begin position="281"/>
        <end position="299"/>
    </location>
</feature>
<feature type="transmembrane region" description="Helical" evidence="8">
    <location>
        <begin position="334"/>
        <end position="361"/>
    </location>
</feature>
<sequence>MSSRSIRLLIVIGALLLFVPFLGSVRLFDWDEINFAECAREMIVTGDYLHVHIDYQPFYEKPPVFIWLQVLSMKVFGINEFAARLPNAIIGVITLVLLFTFGERWFSRRTGLLWTALYAGSLLPHFYFRSGIIDPLFNLLIFLSVVGMMRRHPVSAGIFSGLAVLTKGPVGFGLVMLTTGISWFVLRKRMPLPWKNVMIATALTIAVTATWFGIDYLQNGPRFIMENLAYQVRLLTTGDAGHEQPFWYHPVVVLIGCYPASLLFFGALRRNHDETDEQNDTRIWMIVLMTVVLVVFSVVKTKIVHYSSMTYLPLTFLAALSVERWLSGRLRWRWWTSAGLVAVCLVLTTLGAAVPLAGLYVDTLMALPTFRDEYLRAAMQQPVPWQGYEPFVALLLPAGLILFFVWKRMYPLRALGALLSSVALFIFVFLPTVTPKVERYTQGAALDTYESLRGKDVYVKPLVMKSYAHLFYTDKPYALSAAAHGMEQDAWEPWLLDGDIDKPAYFVCKVNDAERWRSDPRLRIVKEWGGIVVFERIR</sequence>
<evidence type="ECO:0000313" key="11">
    <source>
        <dbReference type="Proteomes" id="UP000184233"/>
    </source>
</evidence>
<feature type="transmembrane region" description="Helical" evidence="8">
    <location>
        <begin position="246"/>
        <end position="269"/>
    </location>
</feature>
<keyword evidence="4" id="KW-0808">Transferase</keyword>
<evidence type="ECO:0000256" key="3">
    <source>
        <dbReference type="ARBA" id="ARBA00022676"/>
    </source>
</evidence>
<dbReference type="InterPro" id="IPR038731">
    <property type="entry name" value="RgtA/B/C-like"/>
</dbReference>
<evidence type="ECO:0000256" key="2">
    <source>
        <dbReference type="ARBA" id="ARBA00022475"/>
    </source>
</evidence>
<comment type="subcellular location">
    <subcellularLocation>
        <location evidence="1">Cell membrane</location>
        <topology evidence="1">Multi-pass membrane protein</topology>
    </subcellularLocation>
</comment>
<evidence type="ECO:0000256" key="8">
    <source>
        <dbReference type="SAM" id="Phobius"/>
    </source>
</evidence>
<proteinExistence type="predicted"/>
<dbReference type="PANTHER" id="PTHR33908">
    <property type="entry name" value="MANNOSYLTRANSFERASE YKCB-RELATED"/>
    <property type="match status" value="1"/>
</dbReference>
<organism evidence="10 11">
    <name type="scientific">Candidatus Kapaibacterium thiocyanatum</name>
    <dbReference type="NCBI Taxonomy" id="1895771"/>
    <lineage>
        <taxon>Bacteria</taxon>
        <taxon>Pseudomonadati</taxon>
        <taxon>Candidatus Kapaibacteriota</taxon>
        <taxon>Candidatus Kapaibacteriia</taxon>
        <taxon>Candidatus Kapaibacteriales</taxon>
        <taxon>Candidatus Kapaibacteriaceae</taxon>
        <taxon>Candidatus Kapaibacterium</taxon>
    </lineage>
</organism>
<dbReference type="EMBL" id="MKVH01000003">
    <property type="protein sequence ID" value="OJX60822.1"/>
    <property type="molecule type" value="Genomic_DNA"/>
</dbReference>
<feature type="transmembrane region" description="Helical" evidence="8">
    <location>
        <begin position="158"/>
        <end position="185"/>
    </location>
</feature>
<keyword evidence="3" id="KW-0328">Glycosyltransferase</keyword>
<accession>A0A1M3L5I7</accession>
<dbReference type="InterPro" id="IPR050297">
    <property type="entry name" value="LipidA_mod_glycosyltrf_83"/>
</dbReference>
<evidence type="ECO:0000313" key="10">
    <source>
        <dbReference type="EMBL" id="OJX60822.1"/>
    </source>
</evidence>
<evidence type="ECO:0000256" key="1">
    <source>
        <dbReference type="ARBA" id="ARBA00004651"/>
    </source>
</evidence>
<dbReference type="GO" id="GO:0016763">
    <property type="term" value="F:pentosyltransferase activity"/>
    <property type="evidence" value="ECO:0007669"/>
    <property type="project" value="TreeGrafter"/>
</dbReference>
<dbReference type="STRING" id="1895771.BGO89_04455"/>
<keyword evidence="2" id="KW-1003">Cell membrane</keyword>
<evidence type="ECO:0000256" key="6">
    <source>
        <dbReference type="ARBA" id="ARBA00022989"/>
    </source>
</evidence>
<feature type="transmembrane region" description="Helical" evidence="8">
    <location>
        <begin position="388"/>
        <end position="405"/>
    </location>
</feature>
<feature type="transmembrane region" description="Helical" evidence="8">
    <location>
        <begin position="412"/>
        <end position="430"/>
    </location>
</feature>
<dbReference type="GO" id="GO:0005886">
    <property type="term" value="C:plasma membrane"/>
    <property type="evidence" value="ECO:0007669"/>
    <property type="project" value="UniProtKB-SubCell"/>
</dbReference>
<dbReference type="Pfam" id="PF13231">
    <property type="entry name" value="PMT_2"/>
    <property type="match status" value="1"/>
</dbReference>
<evidence type="ECO:0000256" key="5">
    <source>
        <dbReference type="ARBA" id="ARBA00022692"/>
    </source>
</evidence>
<comment type="caution">
    <text evidence="10">The sequence shown here is derived from an EMBL/GenBank/DDBJ whole genome shotgun (WGS) entry which is preliminary data.</text>
</comment>
<dbReference type="Proteomes" id="UP000184233">
    <property type="component" value="Unassembled WGS sequence"/>
</dbReference>
<feature type="transmembrane region" description="Helical" evidence="8">
    <location>
        <begin position="88"/>
        <end position="106"/>
    </location>
</feature>
<feature type="domain" description="Glycosyltransferase RgtA/B/C/D-like" evidence="9">
    <location>
        <begin position="61"/>
        <end position="207"/>
    </location>
</feature>
<protein>
    <recommendedName>
        <fullName evidence="9">Glycosyltransferase RgtA/B/C/D-like domain-containing protein</fullName>
    </recommendedName>
</protein>
<name>A0A1M3L5I7_9BACT</name>
<keyword evidence="7 8" id="KW-0472">Membrane</keyword>
<dbReference type="PANTHER" id="PTHR33908:SF3">
    <property type="entry name" value="UNDECAPRENYL PHOSPHATE-ALPHA-4-AMINO-4-DEOXY-L-ARABINOSE ARABINOSYL TRANSFERASE"/>
    <property type="match status" value="1"/>
</dbReference>
<feature type="transmembrane region" description="Helical" evidence="8">
    <location>
        <begin position="305"/>
        <end position="322"/>
    </location>
</feature>
<dbReference type="GO" id="GO:0009103">
    <property type="term" value="P:lipopolysaccharide biosynthetic process"/>
    <property type="evidence" value="ECO:0007669"/>
    <property type="project" value="UniProtKB-ARBA"/>
</dbReference>
<evidence type="ECO:0000259" key="9">
    <source>
        <dbReference type="Pfam" id="PF13231"/>
    </source>
</evidence>
<keyword evidence="5 8" id="KW-0812">Transmembrane</keyword>
<dbReference type="AlphaFoldDB" id="A0A1M3L5I7"/>
<dbReference type="GO" id="GO:0010041">
    <property type="term" value="P:response to iron(III) ion"/>
    <property type="evidence" value="ECO:0007669"/>
    <property type="project" value="TreeGrafter"/>
</dbReference>
<feature type="transmembrane region" description="Helical" evidence="8">
    <location>
        <begin position="197"/>
        <end position="214"/>
    </location>
</feature>
<keyword evidence="6 8" id="KW-1133">Transmembrane helix</keyword>
<feature type="transmembrane region" description="Helical" evidence="8">
    <location>
        <begin position="126"/>
        <end position="146"/>
    </location>
</feature>
<reference evidence="10 11" key="1">
    <citation type="submission" date="2016-09" db="EMBL/GenBank/DDBJ databases">
        <title>Genome-resolved meta-omics ties microbial dynamics to process performance in biotechnology for thiocyanate degradation.</title>
        <authorList>
            <person name="Kantor R.S."/>
            <person name="Huddy R.J."/>
            <person name="Iyer R."/>
            <person name="Thomas B.C."/>
            <person name="Brown C.T."/>
            <person name="Anantharaman K."/>
            <person name="Tringe S."/>
            <person name="Hettich R.L."/>
            <person name="Harrison S.T."/>
            <person name="Banfield J.F."/>
        </authorList>
    </citation>
    <scope>NUCLEOTIDE SEQUENCE [LARGE SCALE GENOMIC DNA]</scope>
    <source>
        <strain evidence="10">59-99</strain>
    </source>
</reference>
<evidence type="ECO:0000256" key="4">
    <source>
        <dbReference type="ARBA" id="ARBA00022679"/>
    </source>
</evidence>